<keyword evidence="3" id="KW-1185">Reference proteome</keyword>
<proteinExistence type="predicted"/>
<sequence length="110" mass="12114">PTTYRLRDWDRHSSPSATPRDLTAQHPSRVTGLLHAQRGTIRPAQPPAQGLNMGHHPADSQGLPLGGRLRAQGMEEELDCGRGCRLCNRTCAHGQKRELSRMVVMGKVLT</sequence>
<evidence type="ECO:0000256" key="1">
    <source>
        <dbReference type="SAM" id="MobiDB-lite"/>
    </source>
</evidence>
<protein>
    <submittedName>
        <fullName evidence="2">Uncharacterized protein</fullName>
    </submittedName>
</protein>
<dbReference type="Proteomes" id="UP001266305">
    <property type="component" value="Unassembled WGS sequence"/>
</dbReference>
<accession>A0ABQ9U4G3</accession>
<comment type="caution">
    <text evidence="2">The sequence shown here is derived from an EMBL/GenBank/DDBJ whole genome shotgun (WGS) entry which is preliminary data.</text>
</comment>
<organism evidence="2 3">
    <name type="scientific">Saguinus oedipus</name>
    <name type="common">Cotton-top tamarin</name>
    <name type="synonym">Oedipomidas oedipus</name>
    <dbReference type="NCBI Taxonomy" id="9490"/>
    <lineage>
        <taxon>Eukaryota</taxon>
        <taxon>Metazoa</taxon>
        <taxon>Chordata</taxon>
        <taxon>Craniata</taxon>
        <taxon>Vertebrata</taxon>
        <taxon>Euteleostomi</taxon>
        <taxon>Mammalia</taxon>
        <taxon>Eutheria</taxon>
        <taxon>Euarchontoglires</taxon>
        <taxon>Primates</taxon>
        <taxon>Haplorrhini</taxon>
        <taxon>Platyrrhini</taxon>
        <taxon>Cebidae</taxon>
        <taxon>Callitrichinae</taxon>
        <taxon>Saguinus</taxon>
    </lineage>
</organism>
<feature type="non-terminal residue" evidence="2">
    <location>
        <position position="110"/>
    </location>
</feature>
<dbReference type="EMBL" id="JASSZA010000016">
    <property type="protein sequence ID" value="KAK2091701.1"/>
    <property type="molecule type" value="Genomic_DNA"/>
</dbReference>
<evidence type="ECO:0000313" key="2">
    <source>
        <dbReference type="EMBL" id="KAK2091701.1"/>
    </source>
</evidence>
<name>A0ABQ9U4G3_SAGOE</name>
<reference evidence="2 3" key="1">
    <citation type="submission" date="2023-05" db="EMBL/GenBank/DDBJ databases">
        <title>B98-5 Cell Line De Novo Hybrid Assembly: An Optical Mapping Approach.</title>
        <authorList>
            <person name="Kananen K."/>
            <person name="Auerbach J.A."/>
            <person name="Kautto E."/>
            <person name="Blachly J.S."/>
        </authorList>
    </citation>
    <scope>NUCLEOTIDE SEQUENCE [LARGE SCALE GENOMIC DNA]</scope>
    <source>
        <strain evidence="2">B95-8</strain>
        <tissue evidence="2">Cell line</tissue>
    </source>
</reference>
<feature type="region of interest" description="Disordered" evidence="1">
    <location>
        <begin position="42"/>
        <end position="66"/>
    </location>
</feature>
<feature type="non-terminal residue" evidence="2">
    <location>
        <position position="1"/>
    </location>
</feature>
<feature type="region of interest" description="Disordered" evidence="1">
    <location>
        <begin position="1"/>
        <end position="26"/>
    </location>
</feature>
<feature type="compositionally biased region" description="Basic and acidic residues" evidence="1">
    <location>
        <begin position="1"/>
        <end position="13"/>
    </location>
</feature>
<gene>
    <name evidence="2" type="ORF">P7K49_030985</name>
</gene>
<evidence type="ECO:0000313" key="3">
    <source>
        <dbReference type="Proteomes" id="UP001266305"/>
    </source>
</evidence>